<organism evidence="3 4">
    <name type="scientific">Aspergillus fumigatus</name>
    <name type="common">Neosartorya fumigata</name>
    <dbReference type="NCBI Taxonomy" id="746128"/>
    <lineage>
        <taxon>Eukaryota</taxon>
        <taxon>Fungi</taxon>
        <taxon>Dikarya</taxon>
        <taxon>Ascomycota</taxon>
        <taxon>Pezizomycotina</taxon>
        <taxon>Eurotiomycetes</taxon>
        <taxon>Eurotiomycetidae</taxon>
        <taxon>Eurotiales</taxon>
        <taxon>Aspergillaceae</taxon>
        <taxon>Aspergillus</taxon>
        <taxon>Aspergillus subgen. Fumigati</taxon>
    </lineage>
</organism>
<evidence type="ECO:0000256" key="2">
    <source>
        <dbReference type="SAM" id="MobiDB-lite"/>
    </source>
</evidence>
<protein>
    <submittedName>
        <fullName evidence="3">Uncharacterized protein</fullName>
    </submittedName>
</protein>
<feature type="compositionally biased region" description="Polar residues" evidence="2">
    <location>
        <begin position="34"/>
        <end position="52"/>
    </location>
</feature>
<dbReference type="InterPro" id="IPR012471">
    <property type="entry name" value="DUF1690"/>
</dbReference>
<feature type="region of interest" description="Disordered" evidence="2">
    <location>
        <begin position="135"/>
        <end position="156"/>
    </location>
</feature>
<feature type="coiled-coil region" evidence="1">
    <location>
        <begin position="191"/>
        <end position="224"/>
    </location>
</feature>
<feature type="region of interest" description="Disordered" evidence="2">
    <location>
        <begin position="34"/>
        <end position="78"/>
    </location>
</feature>
<comment type="caution">
    <text evidence="3">The sequence shown here is derived from an EMBL/GenBank/DDBJ whole genome shotgun (WGS) entry which is preliminary data.</text>
</comment>
<accession>A0A8H4I786</accession>
<gene>
    <name evidence="3" type="ORF">KXV57_007297</name>
</gene>
<proteinExistence type="predicted"/>
<name>A0A8H4I786_ASPFM</name>
<dbReference type="AlphaFoldDB" id="A0A8H4I786"/>
<keyword evidence="1" id="KW-0175">Coiled coil</keyword>
<sequence length="263" mass="29186">MGAGMHYNTSLTPIAALLDFIVPGITTTLSLSQYSKGPLPSGQSPRNKSKLQQKALRPNQPSKYKSNPLTSQSNSNAPIQFSSNLVDALQTNTETDSSRAKSLELQIQARVAQELERLREREQQTLAEIEKRLAEAKDSAPAAPSSTPNITYPAGSLNLDAPRIPFAGREYESTPAPTVAADQPINRDLSRESVNAEIEQLRAKLEGRRKLVEVDENVERARNEVVTCLRLHDRRPLDCWKEVEGFKREVARLEEAFVDRVVG</sequence>
<evidence type="ECO:0000313" key="4">
    <source>
        <dbReference type="Proteomes" id="UP000813423"/>
    </source>
</evidence>
<dbReference type="Proteomes" id="UP000813423">
    <property type="component" value="Unassembled WGS sequence"/>
</dbReference>
<reference evidence="3" key="1">
    <citation type="submission" date="2021-08" db="EMBL/GenBank/DDBJ databases">
        <title>Global Aspergillus fumigatus from environmental and clinical sources.</title>
        <authorList>
            <person name="Barber A."/>
            <person name="Sae-Ong T."/>
        </authorList>
    </citation>
    <scope>NUCLEOTIDE SEQUENCE</scope>
    <source>
        <strain evidence="3">NRZ-2016-071</strain>
    </source>
</reference>
<dbReference type="Pfam" id="PF07956">
    <property type="entry name" value="DUF1690"/>
    <property type="match status" value="1"/>
</dbReference>
<evidence type="ECO:0000256" key="1">
    <source>
        <dbReference type="SAM" id="Coils"/>
    </source>
</evidence>
<evidence type="ECO:0000313" key="3">
    <source>
        <dbReference type="EMBL" id="KAH1902590.1"/>
    </source>
</evidence>
<feature type="compositionally biased region" description="Polar residues" evidence="2">
    <location>
        <begin position="59"/>
        <end position="78"/>
    </location>
</feature>
<dbReference type="EMBL" id="JAIBSC010000058">
    <property type="protein sequence ID" value="KAH1902590.1"/>
    <property type="molecule type" value="Genomic_DNA"/>
</dbReference>